<accession>A0A3S3PLK0</accession>
<reference evidence="10 11" key="1">
    <citation type="journal article" date="2018" name="Gigascience">
        <title>Genomes of trombidid mites reveal novel predicted allergens and laterally-transferred genes associated with secondary metabolism.</title>
        <authorList>
            <person name="Dong X."/>
            <person name="Chaisiri K."/>
            <person name="Xia D."/>
            <person name="Armstrong S.D."/>
            <person name="Fang Y."/>
            <person name="Donnelly M.J."/>
            <person name="Kadowaki T."/>
            <person name="McGarry J.W."/>
            <person name="Darby A.C."/>
            <person name="Makepeace B.L."/>
        </authorList>
    </citation>
    <scope>NUCLEOTIDE SEQUENCE [LARGE SCALE GENOMIC DNA]</scope>
    <source>
        <strain evidence="10">UoL-WK</strain>
    </source>
</reference>
<feature type="region of interest" description="Disordered" evidence="7">
    <location>
        <begin position="918"/>
        <end position="939"/>
    </location>
</feature>
<organism evidence="10 11">
    <name type="scientific">Dinothrombium tinctorium</name>
    <dbReference type="NCBI Taxonomy" id="1965070"/>
    <lineage>
        <taxon>Eukaryota</taxon>
        <taxon>Metazoa</taxon>
        <taxon>Ecdysozoa</taxon>
        <taxon>Arthropoda</taxon>
        <taxon>Chelicerata</taxon>
        <taxon>Arachnida</taxon>
        <taxon>Acari</taxon>
        <taxon>Acariformes</taxon>
        <taxon>Trombidiformes</taxon>
        <taxon>Prostigmata</taxon>
        <taxon>Anystina</taxon>
        <taxon>Parasitengona</taxon>
        <taxon>Trombidioidea</taxon>
        <taxon>Trombidiidae</taxon>
        <taxon>Dinothrombium</taxon>
    </lineage>
</organism>
<name>A0A3S3PLK0_9ACAR</name>
<evidence type="ECO:0000313" key="9">
    <source>
        <dbReference type="EMBL" id="RWS09620.1"/>
    </source>
</evidence>
<evidence type="ECO:0000256" key="1">
    <source>
        <dbReference type="ARBA" id="ARBA00022723"/>
    </source>
</evidence>
<dbReference type="PANTHER" id="PTHR11102:SF147">
    <property type="entry name" value="SEL1L ADAPTOR SUBUNIT OF ERAD E3 UBIQUITIN LIGASE"/>
    <property type="match status" value="1"/>
</dbReference>
<comment type="similarity">
    <text evidence="4">Belongs to the sel-1 family.</text>
</comment>
<dbReference type="GO" id="GO:0005789">
    <property type="term" value="C:endoplasmic reticulum membrane"/>
    <property type="evidence" value="ECO:0007669"/>
    <property type="project" value="TreeGrafter"/>
</dbReference>
<dbReference type="Proteomes" id="UP000285301">
    <property type="component" value="Unassembled WGS sequence"/>
</dbReference>
<dbReference type="PROSITE" id="PS50293">
    <property type="entry name" value="TPR_REGION"/>
    <property type="match status" value="1"/>
</dbReference>
<dbReference type="InterPro" id="IPR050767">
    <property type="entry name" value="Sel1_AlgK"/>
</dbReference>
<dbReference type="Pfam" id="PF01753">
    <property type="entry name" value="zf-MYND"/>
    <property type="match status" value="1"/>
</dbReference>
<dbReference type="Gene3D" id="1.25.40.10">
    <property type="entry name" value="Tetratricopeptide repeat domain"/>
    <property type="match status" value="2"/>
</dbReference>
<dbReference type="InterPro" id="IPR011990">
    <property type="entry name" value="TPR-like_helical_dom_sf"/>
</dbReference>
<evidence type="ECO:0000256" key="3">
    <source>
        <dbReference type="ARBA" id="ARBA00022833"/>
    </source>
</evidence>
<dbReference type="GO" id="GO:0036503">
    <property type="term" value="P:ERAD pathway"/>
    <property type="evidence" value="ECO:0007669"/>
    <property type="project" value="TreeGrafter"/>
</dbReference>
<dbReference type="STRING" id="1965070.A0A3S3PLK0"/>
<dbReference type="InterPro" id="IPR002893">
    <property type="entry name" value="Znf_MYND"/>
</dbReference>
<dbReference type="SMART" id="SM00028">
    <property type="entry name" value="TPR"/>
    <property type="match status" value="2"/>
</dbReference>
<sequence>MFGNQWPNDRQAATDFIHGFGNLAFEVSGNLQKLCIESGDLNTWNFSTISNILLNSDFTHSIPDKNKSFQDQLSKEKELISQLTHVHSIILHSPNQRINADDFEYYWYEMTRVLVELGEPEQPLYNLKYNLQLSQDPIVGSGSNELTKRMQQLQKEANRLVSKENFVGAIDKYSEAIKFSSIGLGLKTEFLCKRSELHLRLKHILPEDKCEYRCHEYLALFDAKQVISFRPYWWRGYFQLGLAYSNLRKFEKALLNFERSLAIDPTNELVRKERDVALFISNKQKLGSYSDNFKNFKDFCENRGIEFLAFLKKLKRSKDSLSQVLTGMKHEEGYQGIKVNFEVAAQNYRQAAQSNSPFGQYKLGLLTFEGKGVEQNIPSAIELFKKAAEQVTFLPSTTIVDPGIYLAQFALAIIYEHGIVEAKNKQFAFEFYQKALVNGCAPAAAYIGLMYLEGDGVSKDEETARKYFITGAKGKCLISMKNLAHSLLRSGQFELAIEWYNRMKESCENVSDEERKIFLRKVVELKKRFKYDVIVRWELDHSLRDENLNLINRILRFEMFKDKAVGQASTALAQLKSRNLEAAGIEINLNQYSLEYIPIIIGRAREGSTTALKIIEAFYYYVTAADAFDAFMQTKKEEQAERFINYLANGYSVDANCLLIISREKALELINSIIMRDEQSQLDINARICKFVYSDLFEEQEIFLKECILKYPKESTFVLALATIYRLSGRHSEALSQIFLIENQRELNCDEIYSKALSMRHHLAPDVLIMEFMNYLLVAPKDHPKYPEVLYLIAECNFCKENSKDLPLTNVEEIKPSDRFISPTVRYYYKKALEAELNQLPCFLPYNCSQKRILELIVDDAKKVAEQKGKGTQDANLSEIAFQSLKSNHLIERFRIETIVNHRKKIFKQSKASVDIDKAHEPASASKRQMKPSSSQALTEISFREMDPTKDHIYEGRMIEVKFIERPISSIFPSIHTVVEDRNGDVLPCWIYDFRDQNNDEIVASKFGIGCKVRIINPYFSITSNGLAGLLVQEQSCLHFLTKQKVKDMCLFCGAEDAQSRCGKCNKALYCDQQCQLNDWKLYKHKMICQASFGDLSSLKAPILEIKAKK</sequence>
<dbReference type="PANTHER" id="PTHR11102">
    <property type="entry name" value="SEL-1-LIKE PROTEIN"/>
    <property type="match status" value="1"/>
</dbReference>
<dbReference type="InterPro" id="IPR006597">
    <property type="entry name" value="Sel1-like"/>
</dbReference>
<keyword evidence="1" id="KW-0479">Metal-binding</keyword>
<evidence type="ECO:0000313" key="10">
    <source>
        <dbReference type="EMBL" id="RWS15109.1"/>
    </source>
</evidence>
<keyword evidence="6" id="KW-0802">TPR repeat</keyword>
<dbReference type="Pfam" id="PF00515">
    <property type="entry name" value="TPR_1"/>
    <property type="match status" value="1"/>
</dbReference>
<dbReference type="EMBL" id="NCKU01000543">
    <property type="protein sequence ID" value="RWS15109.1"/>
    <property type="molecule type" value="Genomic_DNA"/>
</dbReference>
<proteinExistence type="inferred from homology"/>
<dbReference type="PROSITE" id="PS01360">
    <property type="entry name" value="ZF_MYND_1"/>
    <property type="match status" value="1"/>
</dbReference>
<feature type="repeat" description="TPR" evidence="6">
    <location>
        <begin position="234"/>
        <end position="267"/>
    </location>
</feature>
<keyword evidence="2 5" id="KW-0863">Zinc-finger</keyword>
<dbReference type="AlphaFoldDB" id="A0A3S3PLK0"/>
<keyword evidence="3" id="KW-0862">Zinc</keyword>
<dbReference type="Gene3D" id="6.10.140.2220">
    <property type="match status" value="1"/>
</dbReference>
<evidence type="ECO:0000256" key="2">
    <source>
        <dbReference type="ARBA" id="ARBA00022771"/>
    </source>
</evidence>
<evidence type="ECO:0000259" key="8">
    <source>
        <dbReference type="PROSITE" id="PS50865"/>
    </source>
</evidence>
<dbReference type="OrthoDB" id="10257049at2759"/>
<dbReference type="EMBL" id="NCKU01002425">
    <property type="protein sequence ID" value="RWS09620.1"/>
    <property type="molecule type" value="Genomic_DNA"/>
</dbReference>
<dbReference type="SUPFAM" id="SSF81901">
    <property type="entry name" value="HCP-like"/>
    <property type="match status" value="1"/>
</dbReference>
<evidence type="ECO:0000256" key="6">
    <source>
        <dbReference type="PROSITE-ProRule" id="PRU00339"/>
    </source>
</evidence>
<dbReference type="PROSITE" id="PS50005">
    <property type="entry name" value="TPR"/>
    <property type="match status" value="1"/>
</dbReference>
<dbReference type="InterPro" id="IPR019734">
    <property type="entry name" value="TPR_rpt"/>
</dbReference>
<evidence type="ECO:0000256" key="5">
    <source>
        <dbReference type="PROSITE-ProRule" id="PRU00134"/>
    </source>
</evidence>
<evidence type="ECO:0000313" key="11">
    <source>
        <dbReference type="Proteomes" id="UP000285301"/>
    </source>
</evidence>
<evidence type="ECO:0000256" key="7">
    <source>
        <dbReference type="SAM" id="MobiDB-lite"/>
    </source>
</evidence>
<reference evidence="10" key="2">
    <citation type="submission" date="2018-11" db="EMBL/GenBank/DDBJ databases">
        <title>Trombidioid mite genomics.</title>
        <authorList>
            <person name="Dong X."/>
        </authorList>
    </citation>
    <scope>NUCLEOTIDE SEQUENCE</scope>
    <source>
        <strain evidence="10">UoL-WK</strain>
    </source>
</reference>
<comment type="caution">
    <text evidence="10">The sequence shown here is derived from an EMBL/GenBank/DDBJ whole genome shotgun (WGS) entry which is preliminary data.</text>
</comment>
<gene>
    <name evidence="10" type="ORF">B4U79_17242</name>
    <name evidence="9" type="ORF">B4U79_17676</name>
</gene>
<keyword evidence="11" id="KW-1185">Reference proteome</keyword>
<protein>
    <recommendedName>
        <fullName evidence="8">MYND-type domain-containing protein</fullName>
    </recommendedName>
</protein>
<dbReference type="SUPFAM" id="SSF48452">
    <property type="entry name" value="TPR-like"/>
    <property type="match status" value="1"/>
</dbReference>
<evidence type="ECO:0000256" key="4">
    <source>
        <dbReference type="ARBA" id="ARBA00038101"/>
    </source>
</evidence>
<dbReference type="SUPFAM" id="SSF144232">
    <property type="entry name" value="HIT/MYND zinc finger-like"/>
    <property type="match status" value="1"/>
</dbReference>
<dbReference type="PROSITE" id="PS50865">
    <property type="entry name" value="ZF_MYND_2"/>
    <property type="match status" value="1"/>
</dbReference>
<dbReference type="GO" id="GO:0008270">
    <property type="term" value="F:zinc ion binding"/>
    <property type="evidence" value="ECO:0007669"/>
    <property type="project" value="UniProtKB-KW"/>
</dbReference>
<dbReference type="Pfam" id="PF08238">
    <property type="entry name" value="Sel1"/>
    <property type="match status" value="4"/>
</dbReference>
<dbReference type="SMART" id="SM00671">
    <property type="entry name" value="SEL1"/>
    <property type="match status" value="4"/>
</dbReference>
<feature type="domain" description="MYND-type" evidence="8">
    <location>
        <begin position="1050"/>
        <end position="1089"/>
    </location>
</feature>